<evidence type="ECO:0000259" key="4">
    <source>
        <dbReference type="Pfam" id="PF09732"/>
    </source>
</evidence>
<dbReference type="Pfam" id="PF10312">
    <property type="entry name" value="Cactin_mid"/>
    <property type="match status" value="1"/>
</dbReference>
<feature type="domain" description="Splicing factor Cactin C-terminal" evidence="4">
    <location>
        <begin position="364"/>
        <end position="488"/>
    </location>
</feature>
<feature type="compositionally biased region" description="Basic and acidic residues" evidence="3">
    <location>
        <begin position="1"/>
        <end position="13"/>
    </location>
</feature>
<dbReference type="EMBL" id="ML002502">
    <property type="protein sequence ID" value="RKP37388.1"/>
    <property type="molecule type" value="Genomic_DNA"/>
</dbReference>
<dbReference type="PANTHER" id="PTHR21737">
    <property type="entry name" value="POLYGLUTAMINE BINDING PROTEIN 1/MARVEL MEMBRANE-ASSOCIATING DOMAIN CONTAINING 3"/>
    <property type="match status" value="1"/>
</dbReference>
<comment type="similarity">
    <text evidence="1">Belongs to the CACTIN family.</text>
</comment>
<evidence type="ECO:0000259" key="5">
    <source>
        <dbReference type="Pfam" id="PF10312"/>
    </source>
</evidence>
<dbReference type="GO" id="GO:0005681">
    <property type="term" value="C:spliceosomal complex"/>
    <property type="evidence" value="ECO:0007669"/>
    <property type="project" value="TreeGrafter"/>
</dbReference>
<dbReference type="PANTHER" id="PTHR21737:SF4">
    <property type="entry name" value="SPLICING FACTOR CACTIN"/>
    <property type="match status" value="1"/>
</dbReference>
<feature type="region of interest" description="Disordered" evidence="3">
    <location>
        <begin position="1"/>
        <end position="22"/>
    </location>
</feature>
<dbReference type="SMART" id="SM01050">
    <property type="entry name" value="CactinC_cactus"/>
    <property type="match status" value="1"/>
</dbReference>
<dbReference type="InterPro" id="IPR018816">
    <property type="entry name" value="Cactin_central"/>
</dbReference>
<dbReference type="STRING" id="215637.A0A4P9ZVT1"/>
<accession>A0A4P9ZVT1</accession>
<evidence type="ECO:0000256" key="1">
    <source>
        <dbReference type="ARBA" id="ARBA00006895"/>
    </source>
</evidence>
<evidence type="ECO:0000256" key="3">
    <source>
        <dbReference type="SAM" id="MobiDB-lite"/>
    </source>
</evidence>
<evidence type="ECO:0000313" key="6">
    <source>
        <dbReference type="EMBL" id="RKP37388.1"/>
    </source>
</evidence>
<evidence type="ECO:0000313" key="7">
    <source>
        <dbReference type="Proteomes" id="UP000268162"/>
    </source>
</evidence>
<dbReference type="InterPro" id="IPR019134">
    <property type="entry name" value="Cactin_C"/>
</dbReference>
<name>A0A4P9ZVT1_9FUNG</name>
<sequence>REEDQERMQRESEAAALGDWQTREQEFLRDQARQRAAIRIKAGRAQPIDILAMNLRLASRDPESENTNKGLGDDEEDDELDIEIDVNEPTIIFEHLNLADAQELLQDIEFHFSLAREADQVEFWNCLRTVCQDKIDQLNPKSNTDPVGPNRENVAGIFTGKNHEQLLALEAQINAKLAGQDPVDMDYWETVRGYLKVHLAIARLHDMHEALLQKRLGQLREKQVREALREQEDLEAEVEIPDGEDVAATTPTLVPAEPDESKNYHYRPTMSPRLVAEVSRDLRDIPLLTVADDARNLHAARLRVLNQQFVPKKGGRMQAAASGAADGSDATAQLYREEMQKGLGENEIAFTDEAKPVKPAVYLWQDKYRPRKPRYFNRIHSGYEWNQFNRTHYDVDNPPPKIVQGYKFNIFYPDLIDKSVTPSYTIEPDPESDETVILRFTAGPPYEDVAFRIINKQWERTPRRGFRNVFDRGVLKLYFRFKRHFYRR</sequence>
<dbReference type="Pfam" id="PF09732">
    <property type="entry name" value="CactinC_cactus"/>
    <property type="match status" value="1"/>
</dbReference>
<proteinExistence type="inferred from homology"/>
<reference evidence="7" key="1">
    <citation type="journal article" date="2018" name="Nat. Microbiol.">
        <title>Leveraging single-cell genomics to expand the fungal tree of life.</title>
        <authorList>
            <person name="Ahrendt S.R."/>
            <person name="Quandt C.A."/>
            <person name="Ciobanu D."/>
            <person name="Clum A."/>
            <person name="Salamov A."/>
            <person name="Andreopoulos B."/>
            <person name="Cheng J.F."/>
            <person name="Woyke T."/>
            <person name="Pelin A."/>
            <person name="Henrissat B."/>
            <person name="Reynolds N.K."/>
            <person name="Benny G.L."/>
            <person name="Smith M.E."/>
            <person name="James T.Y."/>
            <person name="Grigoriev I.V."/>
        </authorList>
    </citation>
    <scope>NUCLEOTIDE SEQUENCE [LARGE SCALE GENOMIC DNA]</scope>
    <source>
        <strain evidence="7">RSA 468</strain>
    </source>
</reference>
<feature type="domain" description="Splicing factor cactin central" evidence="5">
    <location>
        <begin position="10"/>
        <end position="208"/>
    </location>
</feature>
<evidence type="ECO:0000256" key="2">
    <source>
        <dbReference type="ARBA" id="ARBA00034534"/>
    </source>
</evidence>
<protein>
    <recommendedName>
        <fullName evidence="2">Splicing factor Cactin</fullName>
    </recommendedName>
</protein>
<feature type="non-terminal residue" evidence="6">
    <location>
        <position position="488"/>
    </location>
</feature>
<dbReference type="GO" id="GO:0045292">
    <property type="term" value="P:mRNA cis splicing, via spliceosome"/>
    <property type="evidence" value="ECO:0007669"/>
    <property type="project" value="TreeGrafter"/>
</dbReference>
<dbReference type="GO" id="GO:0005737">
    <property type="term" value="C:cytoplasm"/>
    <property type="evidence" value="ECO:0007669"/>
    <property type="project" value="TreeGrafter"/>
</dbReference>
<dbReference type="Proteomes" id="UP000268162">
    <property type="component" value="Unassembled WGS sequence"/>
</dbReference>
<organism evidence="6 7">
    <name type="scientific">Dimargaris cristalligena</name>
    <dbReference type="NCBI Taxonomy" id="215637"/>
    <lineage>
        <taxon>Eukaryota</taxon>
        <taxon>Fungi</taxon>
        <taxon>Fungi incertae sedis</taxon>
        <taxon>Zoopagomycota</taxon>
        <taxon>Kickxellomycotina</taxon>
        <taxon>Dimargaritomycetes</taxon>
        <taxon>Dimargaritales</taxon>
        <taxon>Dimargaritaceae</taxon>
        <taxon>Dimargaris</taxon>
    </lineage>
</organism>
<gene>
    <name evidence="6" type="ORF">BJ085DRAFT_10297</name>
</gene>
<keyword evidence="7" id="KW-1185">Reference proteome</keyword>
<feature type="non-terminal residue" evidence="6">
    <location>
        <position position="1"/>
    </location>
</feature>
<dbReference type="AlphaFoldDB" id="A0A4P9ZVT1"/>